<organism evidence="3 4">
    <name type="scientific">Cystobacter ferrugineus</name>
    <dbReference type="NCBI Taxonomy" id="83449"/>
    <lineage>
        <taxon>Bacteria</taxon>
        <taxon>Pseudomonadati</taxon>
        <taxon>Myxococcota</taxon>
        <taxon>Myxococcia</taxon>
        <taxon>Myxococcales</taxon>
        <taxon>Cystobacterineae</taxon>
        <taxon>Archangiaceae</taxon>
        <taxon>Cystobacter</taxon>
    </lineage>
</organism>
<dbReference type="STRING" id="83449.BON30_21790"/>
<dbReference type="RefSeq" id="WP_071900289.1">
    <property type="nucleotide sequence ID" value="NZ_MPIN01000005.1"/>
</dbReference>
<dbReference type="PROSITE" id="PS51257">
    <property type="entry name" value="PROKAR_LIPOPROTEIN"/>
    <property type="match status" value="1"/>
</dbReference>
<dbReference type="Gene3D" id="3.20.20.70">
    <property type="entry name" value="Aldolase class I"/>
    <property type="match status" value="1"/>
</dbReference>
<feature type="domain" description="Glycoside-hydrolase family GH114 TIM-barrel" evidence="2">
    <location>
        <begin position="56"/>
        <end position="280"/>
    </location>
</feature>
<evidence type="ECO:0000313" key="3">
    <source>
        <dbReference type="EMBL" id="OJH38856.1"/>
    </source>
</evidence>
<dbReference type="EMBL" id="MPIN01000005">
    <property type="protein sequence ID" value="OJH38856.1"/>
    <property type="molecule type" value="Genomic_DNA"/>
</dbReference>
<dbReference type="Proteomes" id="UP000182229">
    <property type="component" value="Unassembled WGS sequence"/>
</dbReference>
<dbReference type="AlphaFoldDB" id="A0A1L9B9C1"/>
<proteinExistence type="predicted"/>
<accession>A0A1L9B9C1</accession>
<keyword evidence="1" id="KW-0732">Signal</keyword>
<dbReference type="InterPro" id="IPR004352">
    <property type="entry name" value="GH114_TIM-barrel"/>
</dbReference>
<dbReference type="PANTHER" id="PTHR35273:SF2">
    <property type="entry name" value="ALPHA-GALACTOSIDASE"/>
    <property type="match status" value="1"/>
</dbReference>
<name>A0A1L9B9C1_9BACT</name>
<feature type="signal peptide" evidence="1">
    <location>
        <begin position="1"/>
        <end position="18"/>
    </location>
</feature>
<sequence>MSKRLTCLISCSALLVSACQPLEGDEAWEGAGSGDKAVSTVDGAACTIPSFPKGTTWIWDLENTSLPTNLNAQVYVVDLFGTTSAKIQQYKTAGKKVVCYFSAGSFEDWREDVNAFPQSTYCSPGENCDESIHIMGDWCEEGGGCEWWLDHRRQEVRTAMAARIQLAKNKGCDAVEPDNVDGYAHDDEISCTDQACWGLTAADQISYNRFLADTAHANCLGIALKNDVDQVAQLAPYFDFAINEECQRYQECGVYKTSFVSQNKAVFNAEYRVDGGGDTTNWTSCTGTGSTCACGESGFAAGDMRTLVFKTANVRYNNVGITCW</sequence>
<evidence type="ECO:0000313" key="4">
    <source>
        <dbReference type="Proteomes" id="UP000182229"/>
    </source>
</evidence>
<feature type="chain" id="PRO_5012747310" description="Glycoside-hydrolase family GH114 TIM-barrel domain-containing protein" evidence="1">
    <location>
        <begin position="19"/>
        <end position="324"/>
    </location>
</feature>
<dbReference type="Pfam" id="PF03537">
    <property type="entry name" value="Glyco_hydro_114"/>
    <property type="match status" value="1"/>
</dbReference>
<dbReference type="SUPFAM" id="SSF51445">
    <property type="entry name" value="(Trans)glycosidases"/>
    <property type="match status" value="1"/>
</dbReference>
<dbReference type="PANTHER" id="PTHR35273">
    <property type="entry name" value="ALPHA-1,4 POLYGALACTOSAMINIDASE, PUTATIVE (AFU_ORTHOLOGUE AFUA_3G07890)-RELATED"/>
    <property type="match status" value="1"/>
</dbReference>
<reference evidence="3 4" key="2">
    <citation type="submission" date="2016-12" db="EMBL/GenBank/DDBJ databases">
        <title>Draft Genome Sequence of Cystobacter ferrugineus Strain Cbfe23.</title>
        <authorList>
            <person name="Akbar S."/>
            <person name="Dowd S.E."/>
            <person name="Stevens D.C."/>
        </authorList>
    </citation>
    <scope>NUCLEOTIDE SEQUENCE [LARGE SCALE GENOMIC DNA]</scope>
    <source>
        <strain evidence="3 4">Cbfe23</strain>
    </source>
</reference>
<protein>
    <recommendedName>
        <fullName evidence="2">Glycoside-hydrolase family GH114 TIM-barrel domain-containing protein</fullName>
    </recommendedName>
</protein>
<dbReference type="InterPro" id="IPR017853">
    <property type="entry name" value="GH"/>
</dbReference>
<evidence type="ECO:0000256" key="1">
    <source>
        <dbReference type="SAM" id="SignalP"/>
    </source>
</evidence>
<dbReference type="InterPro" id="IPR013785">
    <property type="entry name" value="Aldolase_TIM"/>
</dbReference>
<gene>
    <name evidence="3" type="ORF">BON30_21790</name>
</gene>
<reference evidence="4" key="1">
    <citation type="submission" date="2016-11" db="EMBL/GenBank/DDBJ databases">
        <authorList>
            <person name="Shukria A."/>
            <person name="Stevens D.C."/>
        </authorList>
    </citation>
    <scope>NUCLEOTIDE SEQUENCE [LARGE SCALE GENOMIC DNA]</scope>
    <source>
        <strain evidence="4">Cbfe23</strain>
    </source>
</reference>
<keyword evidence="4" id="KW-1185">Reference proteome</keyword>
<comment type="caution">
    <text evidence="3">The sequence shown here is derived from an EMBL/GenBank/DDBJ whole genome shotgun (WGS) entry which is preliminary data.</text>
</comment>
<evidence type="ECO:0000259" key="2">
    <source>
        <dbReference type="Pfam" id="PF03537"/>
    </source>
</evidence>